<proteinExistence type="predicted"/>
<organism evidence="1 2">
    <name type="scientific">Plasmodium ovale curtisi</name>
    <dbReference type="NCBI Taxonomy" id="864141"/>
    <lineage>
        <taxon>Eukaryota</taxon>
        <taxon>Sar</taxon>
        <taxon>Alveolata</taxon>
        <taxon>Apicomplexa</taxon>
        <taxon>Aconoidasida</taxon>
        <taxon>Haemosporida</taxon>
        <taxon>Plasmodiidae</taxon>
        <taxon>Plasmodium</taxon>
        <taxon>Plasmodium (Plasmodium)</taxon>
    </lineage>
</organism>
<name>A0A1A8WDL4_PLAOA</name>
<evidence type="ECO:0000313" key="2">
    <source>
        <dbReference type="Proteomes" id="UP000078546"/>
    </source>
</evidence>
<protein>
    <submittedName>
        <fullName evidence="1">Uncharacterized protein</fullName>
    </submittedName>
</protein>
<dbReference type="AlphaFoldDB" id="A0A1A8WDL4"/>
<dbReference type="EMBL" id="FLQV01000357">
    <property type="protein sequence ID" value="SBS90977.1"/>
    <property type="molecule type" value="Genomic_DNA"/>
</dbReference>
<accession>A0A1A8WDL4</accession>
<dbReference type="Proteomes" id="UP000078546">
    <property type="component" value="Unassembled WGS sequence"/>
</dbReference>
<gene>
    <name evidence="1" type="ORF">POVCU1_019500</name>
</gene>
<sequence length="95" mass="9994">MDEPPPLWCCTNVNPAQNNLAASNLVDNLPRWGVNTSLSAYISTCIHACVSARVGCALFTSTGGTNFSMTACAPQTNGGSPLLITFKEATMLNDN</sequence>
<evidence type="ECO:0000313" key="1">
    <source>
        <dbReference type="EMBL" id="SBS90977.1"/>
    </source>
</evidence>
<reference evidence="2" key="1">
    <citation type="submission" date="2016-05" db="EMBL/GenBank/DDBJ databases">
        <authorList>
            <person name="Naeem Raeece"/>
        </authorList>
    </citation>
    <scope>NUCLEOTIDE SEQUENCE [LARGE SCALE GENOMIC DNA]</scope>
</reference>